<organism evidence="4 5">
    <name type="scientific">Kitasatospora kifunensis</name>
    <name type="common">Streptomyces kifunensis</name>
    <dbReference type="NCBI Taxonomy" id="58351"/>
    <lineage>
        <taxon>Bacteria</taxon>
        <taxon>Bacillati</taxon>
        <taxon>Actinomycetota</taxon>
        <taxon>Actinomycetes</taxon>
        <taxon>Kitasatosporales</taxon>
        <taxon>Streptomycetaceae</taxon>
        <taxon>Kitasatospora</taxon>
    </lineage>
</organism>
<dbReference type="EMBL" id="JACHJV010000001">
    <property type="protein sequence ID" value="MBB4927289.1"/>
    <property type="molecule type" value="Genomic_DNA"/>
</dbReference>
<comment type="caution">
    <text evidence="4">The sequence shown here is derived from an EMBL/GenBank/DDBJ whole genome shotgun (WGS) entry which is preliminary data.</text>
</comment>
<keyword evidence="1" id="KW-0805">Transcription regulation</keyword>
<protein>
    <submittedName>
        <fullName evidence="4">Transcriptional regulator GlxA family with amidase domain</fullName>
    </submittedName>
</protein>
<evidence type="ECO:0000259" key="3">
    <source>
        <dbReference type="PROSITE" id="PS01124"/>
    </source>
</evidence>
<proteinExistence type="predicted"/>
<dbReference type="InterPro" id="IPR052158">
    <property type="entry name" value="INH-QAR"/>
</dbReference>
<dbReference type="Pfam" id="PF01965">
    <property type="entry name" value="DJ-1_PfpI"/>
    <property type="match status" value="1"/>
</dbReference>
<dbReference type="PROSITE" id="PS01124">
    <property type="entry name" value="HTH_ARAC_FAMILY_2"/>
    <property type="match status" value="1"/>
</dbReference>
<reference evidence="4 5" key="1">
    <citation type="submission" date="2020-08" db="EMBL/GenBank/DDBJ databases">
        <title>Sequencing the genomes of 1000 actinobacteria strains.</title>
        <authorList>
            <person name="Klenk H.-P."/>
        </authorList>
    </citation>
    <scope>NUCLEOTIDE SEQUENCE [LARGE SCALE GENOMIC DNA]</scope>
    <source>
        <strain evidence="4 5">DSM 41654</strain>
    </source>
</reference>
<dbReference type="Proteomes" id="UP000540506">
    <property type="component" value="Unassembled WGS sequence"/>
</dbReference>
<gene>
    <name evidence="4" type="ORF">FHR34_006282</name>
</gene>
<dbReference type="Pfam" id="PF12833">
    <property type="entry name" value="HTH_18"/>
    <property type="match status" value="1"/>
</dbReference>
<evidence type="ECO:0000256" key="2">
    <source>
        <dbReference type="ARBA" id="ARBA00023163"/>
    </source>
</evidence>
<dbReference type="PANTHER" id="PTHR43130:SF3">
    <property type="entry name" value="HTH-TYPE TRANSCRIPTIONAL REGULATOR RV1931C"/>
    <property type="match status" value="1"/>
</dbReference>
<dbReference type="InterPro" id="IPR002818">
    <property type="entry name" value="DJ-1/PfpI"/>
</dbReference>
<dbReference type="Gene3D" id="3.40.50.880">
    <property type="match status" value="1"/>
</dbReference>
<dbReference type="AlphaFoldDB" id="A0A7W7R8K7"/>
<dbReference type="InterPro" id="IPR018060">
    <property type="entry name" value="HTH_AraC"/>
</dbReference>
<sequence length="330" mass="35619">MHISVLVLDGVFDSGLASVLDVFETANELRGELPQPPPPWQVTCVSPVDGPNQSGGGSVRTAAGHAVAVRRPAEADPPELLIVPGVAHKQPAPLVHWLDAPERNAARELLARTHADGVPLAAACTGTFLLADAGVLNGLAATTSWWLAPLFRQRYPQVALDEERMLTRAAGITTAGAAMAHLDLALALVRDRSPVLADLAARYLVVDSRPTQASYAIPEHLARTDPTVAAFERWVREHLDQPLRIADAARALATSERTLQRALDRVLGISPLRFAQRIRLEQAAHLLRTTSLPTEAIARRVGYENASTLTTLLRERLGTTPGRLRRETGL</sequence>
<evidence type="ECO:0000313" key="4">
    <source>
        <dbReference type="EMBL" id="MBB4927289.1"/>
    </source>
</evidence>
<dbReference type="GO" id="GO:0043565">
    <property type="term" value="F:sequence-specific DNA binding"/>
    <property type="evidence" value="ECO:0007669"/>
    <property type="project" value="InterPro"/>
</dbReference>
<dbReference type="SMART" id="SM00342">
    <property type="entry name" value="HTH_ARAC"/>
    <property type="match status" value="1"/>
</dbReference>
<dbReference type="PANTHER" id="PTHR43130">
    <property type="entry name" value="ARAC-FAMILY TRANSCRIPTIONAL REGULATOR"/>
    <property type="match status" value="1"/>
</dbReference>
<accession>A0A7W7R8K7</accession>
<dbReference type="InterPro" id="IPR009057">
    <property type="entry name" value="Homeodomain-like_sf"/>
</dbReference>
<keyword evidence="2" id="KW-0804">Transcription</keyword>
<keyword evidence="5" id="KW-1185">Reference proteome</keyword>
<dbReference type="SUPFAM" id="SSF46689">
    <property type="entry name" value="Homeodomain-like"/>
    <property type="match status" value="2"/>
</dbReference>
<name>A0A7W7R8K7_KITKI</name>
<evidence type="ECO:0000256" key="1">
    <source>
        <dbReference type="ARBA" id="ARBA00023015"/>
    </source>
</evidence>
<feature type="domain" description="HTH araC/xylS-type" evidence="3">
    <location>
        <begin position="229"/>
        <end position="327"/>
    </location>
</feature>
<dbReference type="RefSeq" id="WP_184941422.1">
    <property type="nucleotide sequence ID" value="NZ_JACHJV010000001.1"/>
</dbReference>
<evidence type="ECO:0000313" key="5">
    <source>
        <dbReference type="Proteomes" id="UP000540506"/>
    </source>
</evidence>
<dbReference type="SUPFAM" id="SSF52317">
    <property type="entry name" value="Class I glutamine amidotransferase-like"/>
    <property type="match status" value="1"/>
</dbReference>
<dbReference type="InterPro" id="IPR029062">
    <property type="entry name" value="Class_I_gatase-like"/>
</dbReference>
<dbReference type="GO" id="GO:0003700">
    <property type="term" value="F:DNA-binding transcription factor activity"/>
    <property type="evidence" value="ECO:0007669"/>
    <property type="project" value="InterPro"/>
</dbReference>
<dbReference type="Gene3D" id="1.10.10.60">
    <property type="entry name" value="Homeodomain-like"/>
    <property type="match status" value="1"/>
</dbReference>